<proteinExistence type="inferred from homology"/>
<evidence type="ECO:0000256" key="1">
    <source>
        <dbReference type="ARBA" id="ARBA00000448"/>
    </source>
</evidence>
<dbReference type="GeneID" id="27345706"/>
<dbReference type="PRINTS" id="PR00133">
    <property type="entry name" value="GLHYDRLASE3"/>
</dbReference>
<keyword evidence="11 22" id="KW-0472">Membrane</keyword>
<dbReference type="PANTHER" id="PTHR42715:SF20">
    <property type="entry name" value="BETA-GLUCOSIDASE E-RELATED"/>
    <property type="match status" value="1"/>
</dbReference>
<dbReference type="AlphaFoldDB" id="A0A0D1ZFT4"/>
<evidence type="ECO:0000313" key="24">
    <source>
        <dbReference type="EMBL" id="KIW26701.1"/>
    </source>
</evidence>
<keyword evidence="8" id="KW-0378">Hydrolase</keyword>
<evidence type="ECO:0000256" key="7">
    <source>
        <dbReference type="ARBA" id="ARBA00022692"/>
    </source>
</evidence>
<keyword evidence="10 22" id="KW-1133">Transmembrane helix</keyword>
<dbReference type="Pfam" id="PF00933">
    <property type="entry name" value="Glyco_hydro_3"/>
    <property type="match status" value="1"/>
</dbReference>
<evidence type="ECO:0000256" key="12">
    <source>
        <dbReference type="ARBA" id="ARBA00023180"/>
    </source>
</evidence>
<organism evidence="24 25">
    <name type="scientific">Cladophialophora immunda</name>
    <dbReference type="NCBI Taxonomy" id="569365"/>
    <lineage>
        <taxon>Eukaryota</taxon>
        <taxon>Fungi</taxon>
        <taxon>Dikarya</taxon>
        <taxon>Ascomycota</taxon>
        <taxon>Pezizomycotina</taxon>
        <taxon>Eurotiomycetes</taxon>
        <taxon>Chaetothyriomycetidae</taxon>
        <taxon>Chaetothyriales</taxon>
        <taxon>Herpotrichiellaceae</taxon>
        <taxon>Cladophialophora</taxon>
    </lineage>
</organism>
<keyword evidence="14" id="KW-0326">Glycosidase</keyword>
<dbReference type="FunFam" id="3.20.20.300:FF:000002">
    <property type="entry name" value="Probable beta-glucosidase"/>
    <property type="match status" value="1"/>
</dbReference>
<dbReference type="Gene3D" id="3.40.50.1700">
    <property type="entry name" value="Glycoside hydrolase family 3 C-terminal domain"/>
    <property type="match status" value="1"/>
</dbReference>
<evidence type="ECO:0000256" key="19">
    <source>
        <dbReference type="ARBA" id="ARBA00041599"/>
    </source>
</evidence>
<evidence type="ECO:0000256" key="22">
    <source>
        <dbReference type="SAM" id="Phobius"/>
    </source>
</evidence>
<dbReference type="EMBL" id="KN847043">
    <property type="protein sequence ID" value="KIW26701.1"/>
    <property type="molecule type" value="Genomic_DNA"/>
</dbReference>
<sequence length="959" mass="104034">MPPRQVRYQPLENATEVELDGGDLSDEDPKAPQTFTLRSGPSASDAASSSEVALLGSSASGTSPRRRKYSDTVASRFCVGPKLTKQYIAFSVLILAVIVSVIGGGGYWFYTKGQINGQSPPWYPTPLGGTLPSWQASYDKAQKLVERMSLVEKVNITTGTGWAMGLCVGNTAPALSAGFPGLCLQDGPLGIRFADHATSFPAGITVGATWNRDLMRRRGAAHARQARLKGVNIILGPAMGPLGRNPAGGRTWEGFGSDPVVQGIAAYETIQGIQSQGVMATAKHYIGNEQEHFRRPLEWGLPEALSSNIDDRTLHELYAWPFAESVRAGVASIMCSYQMVNNSYACANSKLMNGLLKDELGFQGFVQSDWLAQRSGVASALAGLDMSMPGDGLYWQDGRSLFGEQLTIAVLNGSLPMTRLNDMVTRIVAAWYQLGQDSWTSEGPNFSSWTQDKYGYPHAGSNSKQEKVLVNKYVETENDESRQLAREVASEGTILLKNEDSILPLNPTLSELGTETPKRVAVIGEDAGPGKGPNYCEDRACNQGTLAVGWGSGATDFTYLVDPLTALNSSFDKTEVEITSSLTNKVSSNLRKALREQHLCLVFGNADAGEGHRIWNRQRADRNDLEIQKGAGQLIRTVADECGGPVVVIIHSVGPVILEDFADLQSVKAIVFANLPGQESGNSLADVLFGRTDASGRLPYTVGKSLVDYGPGAPVLYYPNAITPQVDFKEGLFIDYRHFDKAGIEPRYSFGHGLSFTTFDFSDLVVTSLKSKSALPSARPATLTPPSFDETIPPVESALIPSTFTKIRKFVYPYLSRADRVKQGKYPYPDGYDIVQEPSAAGGGEGGNPALFEEHVKVQVRVTNTGSRKGKSVVQLYVSFPPAIKEPSTNEIIETPMRVLRNFTKIELEAGAEQVVNLSLTRKDLSYWSVAQQNWVMPDGRFTLAVGRSSRDLPLQGTY</sequence>
<reference evidence="24 25" key="1">
    <citation type="submission" date="2015-01" db="EMBL/GenBank/DDBJ databases">
        <title>The Genome Sequence of Cladophialophora immunda CBS83496.</title>
        <authorList>
            <consortium name="The Broad Institute Genomics Platform"/>
            <person name="Cuomo C."/>
            <person name="de Hoog S."/>
            <person name="Gorbushina A."/>
            <person name="Stielow B."/>
            <person name="Teixiera M."/>
            <person name="Abouelleil A."/>
            <person name="Chapman S.B."/>
            <person name="Priest M."/>
            <person name="Young S.K."/>
            <person name="Wortman J."/>
            <person name="Nusbaum C."/>
            <person name="Birren B."/>
        </authorList>
    </citation>
    <scope>NUCLEOTIDE SEQUENCE [LARGE SCALE GENOMIC DNA]</scope>
    <source>
        <strain evidence="24 25">CBS 83496</strain>
    </source>
</reference>
<dbReference type="Gene3D" id="3.20.20.300">
    <property type="entry name" value="Glycoside hydrolase, family 3, N-terminal domain"/>
    <property type="match status" value="1"/>
</dbReference>
<keyword evidence="7 22" id="KW-0812">Transmembrane</keyword>
<evidence type="ECO:0000256" key="6">
    <source>
        <dbReference type="ARBA" id="ARBA00022475"/>
    </source>
</evidence>
<dbReference type="InterPro" id="IPR036962">
    <property type="entry name" value="Glyco_hydro_3_N_sf"/>
</dbReference>
<dbReference type="GO" id="GO:0009251">
    <property type="term" value="P:glucan catabolic process"/>
    <property type="evidence" value="ECO:0007669"/>
    <property type="project" value="TreeGrafter"/>
</dbReference>
<evidence type="ECO:0000256" key="8">
    <source>
        <dbReference type="ARBA" id="ARBA00022801"/>
    </source>
</evidence>
<dbReference type="EC" id="3.2.1.21" evidence="5"/>
<evidence type="ECO:0000256" key="17">
    <source>
        <dbReference type="ARBA" id="ARBA00039576"/>
    </source>
</evidence>
<evidence type="ECO:0000259" key="23">
    <source>
        <dbReference type="SMART" id="SM01217"/>
    </source>
</evidence>
<dbReference type="InterPro" id="IPR036881">
    <property type="entry name" value="Glyco_hydro_3_C_sf"/>
</dbReference>
<comment type="subcellular location">
    <subcellularLocation>
        <location evidence="2">Cell membrane</location>
        <topology evidence="2">Single-pass type II membrane protein</topology>
    </subcellularLocation>
</comment>
<dbReference type="SMART" id="SM01217">
    <property type="entry name" value="Fn3_like"/>
    <property type="match status" value="1"/>
</dbReference>
<evidence type="ECO:0000256" key="3">
    <source>
        <dbReference type="ARBA" id="ARBA00004987"/>
    </source>
</evidence>
<dbReference type="InterPro" id="IPR013783">
    <property type="entry name" value="Ig-like_fold"/>
</dbReference>
<evidence type="ECO:0000256" key="15">
    <source>
        <dbReference type="ARBA" id="ARBA00023326"/>
    </source>
</evidence>
<comment type="function">
    <text evidence="16">Beta-glucosidases are one of a number of cellulolytic enzymes involved in the degradation of cellulosic biomass. Catalyzes the last step releasing glucose from the inhibitory cellobiose.</text>
</comment>
<dbReference type="GO" id="GO:0005886">
    <property type="term" value="C:plasma membrane"/>
    <property type="evidence" value="ECO:0007669"/>
    <property type="project" value="UniProtKB-SubCell"/>
</dbReference>
<protein>
    <recommendedName>
        <fullName evidence="17">Probable beta-glucosidase E</fullName>
        <ecNumber evidence="5">3.2.1.21</ecNumber>
    </recommendedName>
    <alternativeName>
        <fullName evidence="18">Beta-D-glucoside glucohydrolase E</fullName>
    </alternativeName>
    <alternativeName>
        <fullName evidence="19">Cellobiase E</fullName>
    </alternativeName>
    <alternativeName>
        <fullName evidence="20">Gentiobiase E</fullName>
    </alternativeName>
</protein>
<dbReference type="VEuPathDB" id="FungiDB:PV07_06512"/>
<evidence type="ECO:0000256" key="4">
    <source>
        <dbReference type="ARBA" id="ARBA00005336"/>
    </source>
</evidence>
<evidence type="ECO:0000256" key="5">
    <source>
        <dbReference type="ARBA" id="ARBA00012744"/>
    </source>
</evidence>
<dbReference type="SUPFAM" id="SSF51445">
    <property type="entry name" value="(Trans)glycosidases"/>
    <property type="match status" value="1"/>
</dbReference>
<evidence type="ECO:0000313" key="25">
    <source>
        <dbReference type="Proteomes" id="UP000054466"/>
    </source>
</evidence>
<evidence type="ECO:0000256" key="20">
    <source>
        <dbReference type="ARBA" id="ARBA00041811"/>
    </source>
</evidence>
<comment type="catalytic activity">
    <reaction evidence="1">
        <text>Hydrolysis of terminal, non-reducing beta-D-glucosyl residues with release of beta-D-glucose.</text>
        <dbReference type="EC" id="3.2.1.21"/>
    </reaction>
</comment>
<feature type="domain" description="Fibronectin type III-like" evidence="23">
    <location>
        <begin position="872"/>
        <end position="950"/>
    </location>
</feature>
<dbReference type="Pfam" id="PF14310">
    <property type="entry name" value="Fn3-like"/>
    <property type="match status" value="1"/>
</dbReference>
<keyword evidence="6" id="KW-1003">Cell membrane</keyword>
<dbReference type="Gene3D" id="2.60.40.10">
    <property type="entry name" value="Immunoglobulins"/>
    <property type="match status" value="1"/>
</dbReference>
<dbReference type="InterPro" id="IPR001764">
    <property type="entry name" value="Glyco_hydro_3_N"/>
</dbReference>
<evidence type="ECO:0000256" key="14">
    <source>
        <dbReference type="ARBA" id="ARBA00023295"/>
    </source>
</evidence>
<feature type="transmembrane region" description="Helical" evidence="22">
    <location>
        <begin position="87"/>
        <end position="110"/>
    </location>
</feature>
<accession>A0A0D1ZFT4</accession>
<dbReference type="HOGENOM" id="CLU_004542_2_0_1"/>
<keyword evidence="9" id="KW-0735">Signal-anchor</keyword>
<dbReference type="InterPro" id="IPR017853">
    <property type="entry name" value="GH"/>
</dbReference>
<keyword evidence="13" id="KW-0119">Carbohydrate metabolism</keyword>
<gene>
    <name evidence="24" type="ORF">PV07_06512</name>
</gene>
<dbReference type="InterPro" id="IPR026891">
    <property type="entry name" value="Fn3-like"/>
</dbReference>
<feature type="compositionally biased region" description="Acidic residues" evidence="21">
    <location>
        <begin position="15"/>
        <end position="26"/>
    </location>
</feature>
<dbReference type="InterPro" id="IPR050288">
    <property type="entry name" value="Cellulose_deg_GH3"/>
</dbReference>
<dbReference type="Pfam" id="PF01915">
    <property type="entry name" value="Glyco_hydro_3_C"/>
    <property type="match status" value="1"/>
</dbReference>
<keyword evidence="25" id="KW-1185">Reference proteome</keyword>
<dbReference type="SUPFAM" id="SSF52279">
    <property type="entry name" value="Beta-D-glucan exohydrolase, C-terminal domain"/>
    <property type="match status" value="1"/>
</dbReference>
<dbReference type="RefSeq" id="XP_016246917.1">
    <property type="nucleotide sequence ID" value="XM_016393498.1"/>
</dbReference>
<evidence type="ECO:0000256" key="16">
    <source>
        <dbReference type="ARBA" id="ARBA00024983"/>
    </source>
</evidence>
<dbReference type="PANTHER" id="PTHR42715">
    <property type="entry name" value="BETA-GLUCOSIDASE"/>
    <property type="match status" value="1"/>
</dbReference>
<keyword evidence="15" id="KW-0624">Polysaccharide degradation</keyword>
<evidence type="ECO:0000256" key="21">
    <source>
        <dbReference type="SAM" id="MobiDB-lite"/>
    </source>
</evidence>
<dbReference type="OrthoDB" id="416222at2759"/>
<comment type="pathway">
    <text evidence="3">Glycan metabolism; cellulose degradation.</text>
</comment>
<evidence type="ECO:0000256" key="11">
    <source>
        <dbReference type="ARBA" id="ARBA00023136"/>
    </source>
</evidence>
<dbReference type="FunFam" id="3.40.50.1700:FF:000003">
    <property type="entry name" value="Probable beta-glucosidase"/>
    <property type="match status" value="1"/>
</dbReference>
<evidence type="ECO:0000256" key="18">
    <source>
        <dbReference type="ARBA" id="ARBA00041269"/>
    </source>
</evidence>
<keyword evidence="12" id="KW-0325">Glycoprotein</keyword>
<comment type="similarity">
    <text evidence="4">Belongs to the glycosyl hydrolase 3 family.</text>
</comment>
<dbReference type="Proteomes" id="UP000054466">
    <property type="component" value="Unassembled WGS sequence"/>
</dbReference>
<evidence type="ECO:0000256" key="10">
    <source>
        <dbReference type="ARBA" id="ARBA00022989"/>
    </source>
</evidence>
<evidence type="ECO:0000256" key="9">
    <source>
        <dbReference type="ARBA" id="ARBA00022968"/>
    </source>
</evidence>
<evidence type="ECO:0000256" key="13">
    <source>
        <dbReference type="ARBA" id="ARBA00023277"/>
    </source>
</evidence>
<dbReference type="GO" id="GO:0008422">
    <property type="term" value="F:beta-glucosidase activity"/>
    <property type="evidence" value="ECO:0007669"/>
    <property type="project" value="UniProtKB-EC"/>
</dbReference>
<evidence type="ECO:0000256" key="2">
    <source>
        <dbReference type="ARBA" id="ARBA00004401"/>
    </source>
</evidence>
<feature type="region of interest" description="Disordered" evidence="21">
    <location>
        <begin position="1"/>
        <end position="47"/>
    </location>
</feature>
<dbReference type="STRING" id="569365.A0A0D1ZFT4"/>
<dbReference type="InterPro" id="IPR002772">
    <property type="entry name" value="Glyco_hydro_3_C"/>
</dbReference>
<name>A0A0D1ZFT4_9EURO</name>